<evidence type="ECO:0000313" key="2">
    <source>
        <dbReference type="Proteomes" id="UP000824120"/>
    </source>
</evidence>
<dbReference type="AlphaFoldDB" id="A0A9J5XU01"/>
<keyword evidence="2" id="KW-1185">Reference proteome</keyword>
<evidence type="ECO:0000313" key="1">
    <source>
        <dbReference type="EMBL" id="KAG5591657.1"/>
    </source>
</evidence>
<organism evidence="1 2">
    <name type="scientific">Solanum commersonii</name>
    <name type="common">Commerson's wild potato</name>
    <name type="synonym">Commerson's nightshade</name>
    <dbReference type="NCBI Taxonomy" id="4109"/>
    <lineage>
        <taxon>Eukaryota</taxon>
        <taxon>Viridiplantae</taxon>
        <taxon>Streptophyta</taxon>
        <taxon>Embryophyta</taxon>
        <taxon>Tracheophyta</taxon>
        <taxon>Spermatophyta</taxon>
        <taxon>Magnoliopsida</taxon>
        <taxon>eudicotyledons</taxon>
        <taxon>Gunneridae</taxon>
        <taxon>Pentapetalae</taxon>
        <taxon>asterids</taxon>
        <taxon>lamiids</taxon>
        <taxon>Solanales</taxon>
        <taxon>Solanaceae</taxon>
        <taxon>Solanoideae</taxon>
        <taxon>Solaneae</taxon>
        <taxon>Solanum</taxon>
    </lineage>
</organism>
<sequence>MAHNYRAAVQENAEKQIKKEFEWKEMIFPRTILNSSHRIDTFLGEKDNCSITIVPDSHTTTMYPHCFGFIKLRMLDEVKIHAKRSIRSGNKVPCLISNFFFFFMTRETRSRYPLGAHRDMKVAPMIYS</sequence>
<dbReference type="EMBL" id="JACXVP010000008">
    <property type="protein sequence ID" value="KAG5591657.1"/>
    <property type="molecule type" value="Genomic_DNA"/>
</dbReference>
<dbReference type="Proteomes" id="UP000824120">
    <property type="component" value="Chromosome 8"/>
</dbReference>
<reference evidence="1 2" key="1">
    <citation type="submission" date="2020-09" db="EMBL/GenBank/DDBJ databases">
        <title>De no assembly of potato wild relative species, Solanum commersonii.</title>
        <authorList>
            <person name="Cho K."/>
        </authorList>
    </citation>
    <scope>NUCLEOTIDE SEQUENCE [LARGE SCALE GENOMIC DNA]</scope>
    <source>
        <strain evidence="1">LZ3.2</strain>
        <tissue evidence="1">Leaf</tissue>
    </source>
</reference>
<comment type="caution">
    <text evidence="1">The sequence shown here is derived from an EMBL/GenBank/DDBJ whole genome shotgun (WGS) entry which is preliminary data.</text>
</comment>
<gene>
    <name evidence="1" type="ORF">H5410_042171</name>
</gene>
<protein>
    <submittedName>
        <fullName evidence="1">Uncharacterized protein</fullName>
    </submittedName>
</protein>
<proteinExistence type="predicted"/>
<accession>A0A9J5XU01</accession>
<name>A0A9J5XU01_SOLCO</name>